<feature type="domain" description="ABC transporter" evidence="10">
    <location>
        <begin position="405"/>
        <end position="639"/>
    </location>
</feature>
<keyword evidence="4 9" id="KW-0812">Transmembrane</keyword>
<feature type="transmembrane region" description="Helical" evidence="9">
    <location>
        <begin position="124"/>
        <end position="146"/>
    </location>
</feature>
<dbReference type="GO" id="GO:0015421">
    <property type="term" value="F:ABC-type oligopeptide transporter activity"/>
    <property type="evidence" value="ECO:0007669"/>
    <property type="project" value="TreeGrafter"/>
</dbReference>
<evidence type="ECO:0000256" key="4">
    <source>
        <dbReference type="ARBA" id="ARBA00022692"/>
    </source>
</evidence>
<dbReference type="CDD" id="cd18547">
    <property type="entry name" value="ABC_6TM_Tm288_like"/>
    <property type="match status" value="1"/>
</dbReference>
<dbReference type="InterPro" id="IPR011527">
    <property type="entry name" value="ABC1_TM_dom"/>
</dbReference>
<comment type="subcellular location">
    <subcellularLocation>
        <location evidence="1">Cell membrane</location>
        <topology evidence="1">Multi-pass membrane protein</topology>
    </subcellularLocation>
</comment>
<feature type="domain" description="ABC transmembrane type-1" evidence="11">
    <location>
        <begin position="87"/>
        <end position="371"/>
    </location>
</feature>
<dbReference type="FunFam" id="1.20.1560.10:FF:000011">
    <property type="entry name" value="Multidrug ABC transporter ATP-binding protein"/>
    <property type="match status" value="1"/>
</dbReference>
<keyword evidence="5" id="KW-0547">Nucleotide-binding</keyword>
<dbReference type="EMBL" id="JAJEQN010000024">
    <property type="protein sequence ID" value="MCC2221961.1"/>
    <property type="molecule type" value="Genomic_DNA"/>
</dbReference>
<dbReference type="Pfam" id="PF00005">
    <property type="entry name" value="ABC_tran"/>
    <property type="match status" value="1"/>
</dbReference>
<dbReference type="PANTHER" id="PTHR43394:SF1">
    <property type="entry name" value="ATP-BINDING CASSETTE SUB-FAMILY B MEMBER 10, MITOCHONDRIAL"/>
    <property type="match status" value="1"/>
</dbReference>
<dbReference type="PROSITE" id="PS00211">
    <property type="entry name" value="ABC_TRANSPORTER_1"/>
    <property type="match status" value="1"/>
</dbReference>
<evidence type="ECO:0000256" key="9">
    <source>
        <dbReference type="SAM" id="Phobius"/>
    </source>
</evidence>
<evidence type="ECO:0000259" key="11">
    <source>
        <dbReference type="PROSITE" id="PS50929"/>
    </source>
</evidence>
<sequence length="646" mass="72555">MKHKNMKQYEEKNAPKLNHDITLEEIEAACRAHQKENDNRNMAEECRAIAREQKEKMQAQFTKGKGEKRHILLRLGRYLWQFKGWLFLAILLSISSNLLSLAGPMYSGYAVDAMVGKGQVNMERVIYCCEIMIALYLVSAALAYILNLVMLQITKRIVSTMRSNIFDRLMRLPVSFFDTHAAGDIISRITYDVDTINTSLSNDVVSLAASFITVIGSLVMMLLISPPLVLIFVVTVPLTIFFIKKLTGLTRPLFRARSGKLGELNGFIEEMLAGQKSLKAYHQEVNTIGKFQAKNEEAVDAYYRADYMGSMVGPSVNLVNNISLALVTIFGAIRFIFGQMTLGNISSFVLYSRKFSGPINESANIMSELQSALAAAERVFRLLDETEEPADSTDAKVLTDIYGDVELSHVSFGYTKDHTIIHDLSLHAEPGKLIAIVGPTGAGKTTIINLLMRFYDIDSGKITIDGNDITKVTRDSLRRAFAMVLQDTWLFHGTIYENIAYGKPDATLEDVQRVCKAARIHNYIMRLPKQYDTVLTDDGRNISKGQKQLLTIARAMLLDAHMLILDEATSNVDTRTELQIQEAMLELMKDKTCFVIAHRLSTIQNADCILVVKEGEVIEQGTHDELMEKRGFYRSLYDSQFAGKQI</sequence>
<protein>
    <submittedName>
        <fullName evidence="12">ABC transporter ATP-binding protein/permease</fullName>
    </submittedName>
</protein>
<evidence type="ECO:0000256" key="1">
    <source>
        <dbReference type="ARBA" id="ARBA00004651"/>
    </source>
</evidence>
<dbReference type="SMART" id="SM00382">
    <property type="entry name" value="AAA"/>
    <property type="match status" value="1"/>
</dbReference>
<keyword evidence="8 9" id="KW-0472">Membrane</keyword>
<dbReference type="GO" id="GO:0005524">
    <property type="term" value="F:ATP binding"/>
    <property type="evidence" value="ECO:0007669"/>
    <property type="project" value="UniProtKB-KW"/>
</dbReference>
<gene>
    <name evidence="12" type="ORF">LKD48_09990</name>
</gene>
<keyword evidence="7 9" id="KW-1133">Transmembrane helix</keyword>
<comment type="caution">
    <text evidence="12">The sequence shown here is derived from an EMBL/GenBank/DDBJ whole genome shotgun (WGS) entry which is preliminary data.</text>
</comment>
<dbReference type="RefSeq" id="WP_308731932.1">
    <property type="nucleotide sequence ID" value="NZ_JAJEQN010000024.1"/>
</dbReference>
<organism evidence="12 13">
    <name type="scientific">Anthropogastromicrobium aceti</name>
    <dbReference type="NCBI Taxonomy" id="2981768"/>
    <lineage>
        <taxon>Bacteria</taxon>
        <taxon>Bacillati</taxon>
        <taxon>Bacillota</taxon>
        <taxon>Clostridia</taxon>
        <taxon>Lachnospirales</taxon>
        <taxon>Lachnospiraceae</taxon>
        <taxon>Anthropogastromicrobium</taxon>
    </lineage>
</organism>
<dbReference type="SUPFAM" id="SSF90123">
    <property type="entry name" value="ABC transporter transmembrane region"/>
    <property type="match status" value="1"/>
</dbReference>
<dbReference type="Pfam" id="PF00664">
    <property type="entry name" value="ABC_membrane"/>
    <property type="match status" value="1"/>
</dbReference>
<dbReference type="PANTHER" id="PTHR43394">
    <property type="entry name" value="ATP-DEPENDENT PERMEASE MDL1, MITOCHONDRIAL"/>
    <property type="match status" value="1"/>
</dbReference>
<accession>A0AAE3E622</accession>
<dbReference type="CDD" id="cd03254">
    <property type="entry name" value="ABCC_Glucan_exporter_like"/>
    <property type="match status" value="1"/>
</dbReference>
<dbReference type="InterPro" id="IPR003593">
    <property type="entry name" value="AAA+_ATPase"/>
</dbReference>
<evidence type="ECO:0000259" key="10">
    <source>
        <dbReference type="PROSITE" id="PS50893"/>
    </source>
</evidence>
<dbReference type="FunFam" id="3.40.50.300:FF:000287">
    <property type="entry name" value="Multidrug ABC transporter ATP-binding protein"/>
    <property type="match status" value="1"/>
</dbReference>
<evidence type="ECO:0000256" key="2">
    <source>
        <dbReference type="ARBA" id="ARBA00022448"/>
    </source>
</evidence>
<evidence type="ECO:0000256" key="7">
    <source>
        <dbReference type="ARBA" id="ARBA00022989"/>
    </source>
</evidence>
<keyword evidence="13" id="KW-1185">Reference proteome</keyword>
<name>A0AAE3E622_9FIRM</name>
<feature type="transmembrane region" description="Helical" evidence="9">
    <location>
        <begin position="318"/>
        <end position="337"/>
    </location>
</feature>
<dbReference type="Gene3D" id="1.20.1560.10">
    <property type="entry name" value="ABC transporter type 1, transmembrane domain"/>
    <property type="match status" value="1"/>
</dbReference>
<evidence type="ECO:0000256" key="8">
    <source>
        <dbReference type="ARBA" id="ARBA00023136"/>
    </source>
</evidence>
<keyword evidence="6 12" id="KW-0067">ATP-binding</keyword>
<feature type="transmembrane region" description="Helical" evidence="9">
    <location>
        <begin position="204"/>
        <end position="223"/>
    </location>
</feature>
<dbReference type="InterPro" id="IPR039421">
    <property type="entry name" value="Type_1_exporter"/>
</dbReference>
<feature type="transmembrane region" description="Helical" evidence="9">
    <location>
        <begin position="229"/>
        <end position="247"/>
    </location>
</feature>
<dbReference type="InterPro" id="IPR017871">
    <property type="entry name" value="ABC_transporter-like_CS"/>
</dbReference>
<reference evidence="12 13" key="1">
    <citation type="submission" date="2021-10" db="EMBL/GenBank/DDBJ databases">
        <title>Anaerobic single-cell dispensing facilitates the cultivation of human gut bacteria.</title>
        <authorList>
            <person name="Afrizal A."/>
        </authorList>
    </citation>
    <scope>NUCLEOTIDE SEQUENCE [LARGE SCALE GENOMIC DNA]</scope>
    <source>
        <strain evidence="12 13">CLA-AA-H224</strain>
    </source>
</reference>
<dbReference type="InterPro" id="IPR003439">
    <property type="entry name" value="ABC_transporter-like_ATP-bd"/>
</dbReference>
<keyword evidence="3" id="KW-1003">Cell membrane</keyword>
<dbReference type="PROSITE" id="PS50929">
    <property type="entry name" value="ABC_TM1F"/>
    <property type="match status" value="1"/>
</dbReference>
<dbReference type="InterPro" id="IPR027417">
    <property type="entry name" value="P-loop_NTPase"/>
</dbReference>
<dbReference type="AlphaFoldDB" id="A0AAE3E622"/>
<proteinExistence type="predicted"/>
<evidence type="ECO:0000313" key="13">
    <source>
        <dbReference type="Proteomes" id="UP001198200"/>
    </source>
</evidence>
<evidence type="ECO:0000256" key="3">
    <source>
        <dbReference type="ARBA" id="ARBA00022475"/>
    </source>
</evidence>
<dbReference type="InterPro" id="IPR036640">
    <property type="entry name" value="ABC1_TM_sf"/>
</dbReference>
<dbReference type="Gene3D" id="3.40.50.300">
    <property type="entry name" value="P-loop containing nucleotide triphosphate hydrolases"/>
    <property type="match status" value="1"/>
</dbReference>
<dbReference type="GO" id="GO:0005886">
    <property type="term" value="C:plasma membrane"/>
    <property type="evidence" value="ECO:0007669"/>
    <property type="project" value="UniProtKB-SubCell"/>
</dbReference>
<dbReference type="Proteomes" id="UP001198200">
    <property type="component" value="Unassembled WGS sequence"/>
</dbReference>
<evidence type="ECO:0000256" key="6">
    <source>
        <dbReference type="ARBA" id="ARBA00022840"/>
    </source>
</evidence>
<keyword evidence="2" id="KW-0813">Transport</keyword>
<feature type="transmembrane region" description="Helical" evidence="9">
    <location>
        <begin position="84"/>
        <end position="104"/>
    </location>
</feature>
<evidence type="ECO:0000256" key="5">
    <source>
        <dbReference type="ARBA" id="ARBA00022741"/>
    </source>
</evidence>
<dbReference type="GO" id="GO:0016887">
    <property type="term" value="F:ATP hydrolysis activity"/>
    <property type="evidence" value="ECO:0007669"/>
    <property type="project" value="InterPro"/>
</dbReference>
<dbReference type="SUPFAM" id="SSF52540">
    <property type="entry name" value="P-loop containing nucleoside triphosphate hydrolases"/>
    <property type="match status" value="1"/>
</dbReference>
<dbReference type="PROSITE" id="PS50893">
    <property type="entry name" value="ABC_TRANSPORTER_2"/>
    <property type="match status" value="1"/>
</dbReference>
<evidence type="ECO:0000313" key="12">
    <source>
        <dbReference type="EMBL" id="MCC2221961.1"/>
    </source>
</evidence>